<evidence type="ECO:0000313" key="3">
    <source>
        <dbReference type="Proteomes" id="UP001138709"/>
    </source>
</evidence>
<feature type="region of interest" description="Disordered" evidence="1">
    <location>
        <begin position="480"/>
        <end position="499"/>
    </location>
</feature>
<organism evidence="2 3">
    <name type="scientific">Neoroseomonas eburnea</name>
    <dbReference type="NCBI Taxonomy" id="1346889"/>
    <lineage>
        <taxon>Bacteria</taxon>
        <taxon>Pseudomonadati</taxon>
        <taxon>Pseudomonadota</taxon>
        <taxon>Alphaproteobacteria</taxon>
        <taxon>Acetobacterales</taxon>
        <taxon>Acetobacteraceae</taxon>
        <taxon>Neoroseomonas</taxon>
    </lineage>
</organism>
<evidence type="ECO:0000313" key="2">
    <source>
        <dbReference type="EMBL" id="MBR0681924.1"/>
    </source>
</evidence>
<reference evidence="2" key="2">
    <citation type="journal article" date="2021" name="Syst. Appl. Microbiol.">
        <title>Roseomonas hellenica sp. nov., isolated from roots of wild-growing Alkanna tinctoria.</title>
        <authorList>
            <person name="Rat A."/>
            <person name="Naranjo H.D."/>
            <person name="Lebbe L."/>
            <person name="Cnockaert M."/>
            <person name="Krigas N."/>
            <person name="Grigoriadou K."/>
            <person name="Maloupa E."/>
            <person name="Willems A."/>
        </authorList>
    </citation>
    <scope>NUCLEOTIDE SEQUENCE</scope>
    <source>
        <strain evidence="2">LMG 31228</strain>
    </source>
</reference>
<name>A0A9X9XDY8_9PROT</name>
<dbReference type="EMBL" id="JAAEDL010000015">
    <property type="protein sequence ID" value="MBR0681924.1"/>
    <property type="molecule type" value="Genomic_DNA"/>
</dbReference>
<dbReference type="InterPro" id="IPR027417">
    <property type="entry name" value="P-loop_NTPase"/>
</dbReference>
<sequence>MTAIALPDVFLPYQQALMASVGAHPVTVVEKSRRTGYSWAAGAIAALTAAATRAAGGSDVLYMGYNLEMAREFIDYVADWAKQISPAAAEVKEFFFTDPEKPEKEIKAFRVEFASGHKVLALPSVPRALRGMQGLVIIDEAAFHDDLDELLKAAFALLIWGGKVVVISTHNGDTNPFNILVNDIRAGRKPYHLLRCTFDDALRDGLYRRICMTKGTPWSPEAEAAWRAEIIAINAEAADEELHCIPSASSGSAIPAPLIEARMDAAAPVLRWECKPDFVHWAAHLREAEALAWCEAQLLPALRALDPATPHALGGDFGRSGDLSVFWPLAIGKDLVRRTPFVVELRNVPFDQQRQILFYLADRLPKLRAGKLDARGNGQYLAEVAMQRYGATRFEPVMLSEGWYRDNMPPFRAAFEDAGITVPKDREILGDIRALKMVRGVIRLVDRDTGEGAGQRHGDAAIAGALAYAASRAEPEEYGYEAVSQAARSGRAPDDAEDAWRRRRELRGAL</sequence>
<accession>A0A9X9XDY8</accession>
<dbReference type="Gene3D" id="3.40.50.300">
    <property type="entry name" value="P-loop containing nucleotide triphosphate hydrolases"/>
    <property type="match status" value="1"/>
</dbReference>
<reference evidence="2" key="1">
    <citation type="submission" date="2020-01" db="EMBL/GenBank/DDBJ databases">
        <authorList>
            <person name="Rat A."/>
        </authorList>
    </citation>
    <scope>NUCLEOTIDE SEQUENCE</scope>
    <source>
        <strain evidence="2">LMG 31228</strain>
    </source>
</reference>
<dbReference type="Proteomes" id="UP001138709">
    <property type="component" value="Unassembled WGS sequence"/>
</dbReference>
<dbReference type="Gene3D" id="3.30.420.240">
    <property type="match status" value="1"/>
</dbReference>
<dbReference type="AlphaFoldDB" id="A0A9X9XDY8"/>
<evidence type="ECO:0000256" key="1">
    <source>
        <dbReference type="SAM" id="MobiDB-lite"/>
    </source>
</evidence>
<dbReference type="RefSeq" id="WP_211847459.1">
    <property type="nucleotide sequence ID" value="NZ_JAAEDL010000015.1"/>
</dbReference>
<comment type="caution">
    <text evidence="2">The sequence shown here is derived from an EMBL/GenBank/DDBJ whole genome shotgun (WGS) entry which is preliminary data.</text>
</comment>
<proteinExistence type="predicted"/>
<gene>
    <name evidence="2" type="ORF">GXW74_15625</name>
</gene>
<evidence type="ECO:0008006" key="4">
    <source>
        <dbReference type="Google" id="ProtNLM"/>
    </source>
</evidence>
<dbReference type="InterPro" id="IPR012036">
    <property type="entry name" value="Phage_Mu_Gp28"/>
</dbReference>
<keyword evidence="3" id="KW-1185">Reference proteome</keyword>
<protein>
    <recommendedName>
        <fullName evidence="4">Mu-like prophage FluMu protein gp28</fullName>
    </recommendedName>
</protein>
<dbReference type="PIRSF" id="PIRSF007056">
    <property type="entry name" value="UCP007056"/>
    <property type="match status" value="1"/>
</dbReference>